<accession>A0A105VWB1</accession>
<name>A0A105VWB1_9BURK</name>
<proteinExistence type="predicted"/>
<evidence type="ECO:0000313" key="1">
    <source>
        <dbReference type="EMBL" id="KVV55138.1"/>
    </source>
</evidence>
<keyword evidence="2" id="KW-1185">Reference proteome</keyword>
<reference evidence="1 2" key="1">
    <citation type="submission" date="2015-11" db="EMBL/GenBank/DDBJ databases">
        <title>Expanding the genomic diversity of Burkholderia species for the development of highly accurate diagnostics.</title>
        <authorList>
            <person name="Sahl J."/>
            <person name="Keim P."/>
            <person name="Wagner D."/>
        </authorList>
    </citation>
    <scope>NUCLEOTIDE SEQUENCE [LARGE SCALE GENOMIC DNA]</scope>
    <source>
        <strain evidence="1 2">MSMB1301WGS</strain>
    </source>
</reference>
<protein>
    <submittedName>
        <fullName evidence="1">Uncharacterized protein</fullName>
    </submittedName>
</protein>
<gene>
    <name evidence="1" type="ORF">WT27_26280</name>
</gene>
<dbReference type="EMBL" id="LPEQ01000028">
    <property type="protein sequence ID" value="KVV55138.1"/>
    <property type="molecule type" value="Genomic_DNA"/>
</dbReference>
<evidence type="ECO:0000313" key="2">
    <source>
        <dbReference type="Proteomes" id="UP000062317"/>
    </source>
</evidence>
<dbReference type="Proteomes" id="UP000062317">
    <property type="component" value="Unassembled WGS sequence"/>
</dbReference>
<dbReference type="AlphaFoldDB" id="A0A105VWB1"/>
<sequence length="64" mass="6919">MREQRNAAACGSEPIDAVRCKPMTIDARRDGACIGGAIRMMRTMRAARRQAHFRAAAPACGDSL</sequence>
<comment type="caution">
    <text evidence="1">The sequence shown here is derived from an EMBL/GenBank/DDBJ whole genome shotgun (WGS) entry which is preliminary data.</text>
</comment>
<organism evidence="1 2">
    <name type="scientific">Burkholderia territorii</name>
    <dbReference type="NCBI Taxonomy" id="1503055"/>
    <lineage>
        <taxon>Bacteria</taxon>
        <taxon>Pseudomonadati</taxon>
        <taxon>Pseudomonadota</taxon>
        <taxon>Betaproteobacteria</taxon>
        <taxon>Burkholderiales</taxon>
        <taxon>Burkholderiaceae</taxon>
        <taxon>Burkholderia</taxon>
        <taxon>Burkholderia cepacia complex</taxon>
    </lineage>
</organism>